<evidence type="ECO:0000313" key="2">
    <source>
        <dbReference type="EMBL" id="KXA91114.1"/>
    </source>
</evidence>
<accession>A0A133UAB1</accession>
<dbReference type="Proteomes" id="UP000070195">
    <property type="component" value="Unassembled WGS sequence"/>
</dbReference>
<dbReference type="EMBL" id="LHXM01000035">
    <property type="protein sequence ID" value="KXA91114.1"/>
    <property type="molecule type" value="Genomic_DNA"/>
</dbReference>
<name>A0A133UAB1_9EURY</name>
<gene>
    <name evidence="2" type="ORF">AKJ63_01890</name>
</gene>
<protein>
    <submittedName>
        <fullName evidence="2">Uncharacterized protein</fullName>
    </submittedName>
</protein>
<evidence type="ECO:0000313" key="3">
    <source>
        <dbReference type="Proteomes" id="UP000070195"/>
    </source>
</evidence>
<comment type="caution">
    <text evidence="2">The sequence shown here is derived from an EMBL/GenBank/DDBJ whole genome shotgun (WGS) entry which is preliminary data.</text>
</comment>
<organism evidence="2 3">
    <name type="scientific">candidate division MSBL1 archaeon SCGC-AAA259D18</name>
    <dbReference type="NCBI Taxonomy" id="1698262"/>
    <lineage>
        <taxon>Archaea</taxon>
        <taxon>Methanobacteriati</taxon>
        <taxon>Methanobacteriota</taxon>
        <taxon>candidate division MSBL1</taxon>
    </lineage>
</organism>
<proteinExistence type="predicted"/>
<dbReference type="AlphaFoldDB" id="A0A133UAB1"/>
<keyword evidence="3" id="KW-1185">Reference proteome</keyword>
<sequence length="62" mass="7272">MKKKQIFYSGPDLGRLLVPTNTSPTNVKKHEKKDRYPRVGFSPFEDNSSHMLLGQPKWAWKR</sequence>
<feature type="region of interest" description="Disordered" evidence="1">
    <location>
        <begin position="18"/>
        <end position="41"/>
    </location>
</feature>
<reference evidence="2 3" key="1">
    <citation type="journal article" date="2016" name="Sci. Rep.">
        <title>Metabolic traits of an uncultured archaeal lineage -MSBL1- from brine pools of the Red Sea.</title>
        <authorList>
            <person name="Mwirichia R."/>
            <person name="Alam I."/>
            <person name="Rashid M."/>
            <person name="Vinu M."/>
            <person name="Ba-Alawi W."/>
            <person name="Anthony Kamau A."/>
            <person name="Kamanda Ngugi D."/>
            <person name="Goker M."/>
            <person name="Klenk H.P."/>
            <person name="Bajic V."/>
            <person name="Stingl U."/>
        </authorList>
    </citation>
    <scope>NUCLEOTIDE SEQUENCE [LARGE SCALE GENOMIC DNA]</scope>
    <source>
        <strain evidence="2">SCGC-AAA259D18</strain>
    </source>
</reference>
<evidence type="ECO:0000256" key="1">
    <source>
        <dbReference type="SAM" id="MobiDB-lite"/>
    </source>
</evidence>